<dbReference type="AlphaFoldDB" id="A0A9Q9B1N7"/>
<protein>
    <submittedName>
        <fullName evidence="2">Uncharacterized protein</fullName>
    </submittedName>
</protein>
<name>A0A9Q9B1N7_9PEZI</name>
<reference evidence="2" key="1">
    <citation type="submission" date="2022-06" db="EMBL/GenBank/DDBJ databases">
        <title>Complete genome sequences of two strains of the flax pathogen Septoria linicola.</title>
        <authorList>
            <person name="Lapalu N."/>
            <person name="Simon A."/>
            <person name="Demenou B."/>
            <person name="Paumier D."/>
            <person name="Guillot M.-P."/>
            <person name="Gout L."/>
            <person name="Valade R."/>
        </authorList>
    </citation>
    <scope>NUCLEOTIDE SEQUENCE</scope>
    <source>
        <strain evidence="2">SE15195</strain>
    </source>
</reference>
<feature type="region of interest" description="Disordered" evidence="1">
    <location>
        <begin position="115"/>
        <end position="135"/>
    </location>
</feature>
<organism evidence="2 3">
    <name type="scientific">Septoria linicola</name>
    <dbReference type="NCBI Taxonomy" id="215465"/>
    <lineage>
        <taxon>Eukaryota</taxon>
        <taxon>Fungi</taxon>
        <taxon>Dikarya</taxon>
        <taxon>Ascomycota</taxon>
        <taxon>Pezizomycotina</taxon>
        <taxon>Dothideomycetes</taxon>
        <taxon>Dothideomycetidae</taxon>
        <taxon>Mycosphaerellales</taxon>
        <taxon>Mycosphaerellaceae</taxon>
        <taxon>Septoria</taxon>
    </lineage>
</organism>
<dbReference type="Proteomes" id="UP001056384">
    <property type="component" value="Chromosome 12"/>
</dbReference>
<evidence type="ECO:0000313" key="2">
    <source>
        <dbReference type="EMBL" id="USW59334.1"/>
    </source>
</evidence>
<evidence type="ECO:0000313" key="3">
    <source>
        <dbReference type="Proteomes" id="UP001056384"/>
    </source>
</evidence>
<accession>A0A9Q9B1N7</accession>
<gene>
    <name evidence="2" type="ORF">Slin15195_G126530</name>
</gene>
<feature type="region of interest" description="Disordered" evidence="1">
    <location>
        <begin position="1"/>
        <end position="44"/>
    </location>
</feature>
<feature type="compositionally biased region" description="Basic and acidic residues" evidence="1">
    <location>
        <begin position="1"/>
        <end position="10"/>
    </location>
</feature>
<dbReference type="EMBL" id="CP099429">
    <property type="protein sequence ID" value="USW59334.1"/>
    <property type="molecule type" value="Genomic_DNA"/>
</dbReference>
<keyword evidence="3" id="KW-1185">Reference proteome</keyword>
<proteinExistence type="predicted"/>
<sequence length="409" mass="44799">MSDMLREMARKRLRQQADESEDMSPSLPPPKKRSRRSINAADLATKTAPLFAVPKQMAMPLTKSQKNRLGLTNFGSPTGGPTPVGSPYGYANRVPTDDFIDFRESQQAQREYQRKHEQMSRKAVKAGKQKVTKQTEDVPAPQDFLIPDFPHFSGAFDPNVFSRIEEEQIGDACPRPLISSKASSGGFYSPLQAQDPLELTFLQTGATALEGAAQHQTITQNVVAPQHSMLQSRLGNVSLRRDSAVAPPLQFLQDDSLSSAPLHLPDFDFDTGYVDLDMQPLLLDFDLDATLGSLDALIQNIETSLETTSALQQINEYDANGDFRGIITPTAQLEDAAISSSQCQVDGEINGTQADESHGAIDDIFPALSPPCEEGDPRADSQHEIDEESPGTADYRLAHRQTDTNQGLD</sequence>
<feature type="compositionally biased region" description="Basic and acidic residues" evidence="1">
    <location>
        <begin position="375"/>
        <end position="384"/>
    </location>
</feature>
<evidence type="ECO:0000256" key="1">
    <source>
        <dbReference type="SAM" id="MobiDB-lite"/>
    </source>
</evidence>
<feature type="compositionally biased region" description="Basic residues" evidence="1">
    <location>
        <begin position="122"/>
        <end position="131"/>
    </location>
</feature>
<feature type="region of interest" description="Disordered" evidence="1">
    <location>
        <begin position="362"/>
        <end position="409"/>
    </location>
</feature>